<dbReference type="RefSeq" id="WP_131961497.1">
    <property type="nucleotide sequence ID" value="NZ_SMFL01000014.1"/>
</dbReference>
<feature type="domain" description="Sigma-54 factor interaction" evidence="7">
    <location>
        <begin position="1071"/>
        <end position="1300"/>
    </location>
</feature>
<sequence length="1386" mass="155945">MPSNSSNKTNSENQLIDSLAKVLSTISENENLTEVFEQHLKKALPFSQISIALFDQESQSFKLLEGASKTSSQPFPNMTVNSDAVLKSIINSEQTITISEANIHFAAIRLISRSKIIGALFLFSDDPDVFGQRELGVIQSVSYQIAGAVSEVAAYRQIEQKTHQANLLLSLSEDIAGIRNTEDWLHQINSRLKKTIQFSHSVIVMLSEDRKFYKSYILDPSSRSISHQDYQDATDGEIPVDDGIVDLSLASEYPVVIDLSSLIKLDPPLYIQMNYQLGSRALLVVSLQNKNSTPCCLILFADRVENFDNAAIQIIKGISHHLSTAIANIIANESIENKEQENTMLLSFSNDMAAVRSKDDLSVIVNHKLRNMRLMTKYVISVVNEDGFTHSGFLFDPNEPYTRDPEFLNIGSRKLPNADGLFDVVLASDRPVEYDVDELLNRKNVPPAAAFWKKIGLTKVIGAPLRVGNKNIGVFWLMPDQVNMRLLQGISAQLSTAIANIIANQAIEQRDLEKAFKLALTNEMAKVRDKNALLEVINAKLREQIYFTHTSVGIYNNDQKTFRIYLTDPGSLSKDHPHYKRVVSTSLPLDDGVAGKCFETKQLSLFDLEELVNEGNKVSYVLMNHQKGIKHMLFLPMINSEGFLGAFVLHSDVKNSFTEKNLALLRSVSDEMAIAFSSIIAIEELQQRDHEKSVMLELGAQMSDIQDKNDWLKVINSQLKRLFPFTHSVIGVLDEQQKAYNGFLLDPGSKSQEHPLYRQAVTMANPVDDGFYDIALQSGFPVVFDLEKYVSEKAEATPLYLRMNYDLGSRETMICALRNERRSVCCFILFADNKNSFDNYAINIINGISHHLSTAMANIMANEEIKRREKEKSVLLAFSNEIASIRDKNGLSKVINRQLKSLGILKEYVISILNEDKKTCVGYLSDSDAAYTRHPAFESFNTRHIDIADGIWDVTLYSEEPLYYNLDELIKKGTAPDYIYFWKELGIDAVIGTSLKFAGEYIGIFWIQPEVINNYLLKSVSAQIAVAISNIIANEKIQQHLLEIQSYRQQLEEEKSYLQQEVGSGYTYDDIVGFGPEMQGVFQLLSQVSFADSTVLILGETGTGKELIARAIHNASPRKDKLMVKVNCAALPANLIESELFGHEKGSFTGATERRIGKFELANNGTLFLDEIGEMPLDLQVKLLRAIQEKEIERVGGKSTIKTNVRLIAATNRNLQKEVDERRFRSDLFYRINVFPIVLPPLRDRKNDISALATHFVRKYSKNAGKKMMNISSRAMKELMAYNWPGNVRELEHLIERSVLMTSGSTIDQTGLPVKSEGMKDFTQQDFTRTFEENERDYIIGVLNKCNGKIYGRGGAAEILDMNISTLNSKIRKLGIKKGKTVYKQP</sequence>
<dbReference type="Pfam" id="PF00158">
    <property type="entry name" value="Sigma54_activat"/>
    <property type="match status" value="1"/>
</dbReference>
<evidence type="ECO:0000256" key="5">
    <source>
        <dbReference type="ARBA" id="ARBA00023163"/>
    </source>
</evidence>
<dbReference type="SUPFAM" id="SSF55781">
    <property type="entry name" value="GAF domain-like"/>
    <property type="match status" value="6"/>
</dbReference>
<name>A0A4R5DAX7_9BACT</name>
<comment type="caution">
    <text evidence="8">The sequence shown here is derived from an EMBL/GenBank/DDBJ whole genome shotgun (WGS) entry which is preliminary data.</text>
</comment>
<dbReference type="PROSITE" id="PS00676">
    <property type="entry name" value="SIGMA54_INTERACT_2"/>
    <property type="match status" value="1"/>
</dbReference>
<dbReference type="SMART" id="SM00382">
    <property type="entry name" value="AAA"/>
    <property type="match status" value="1"/>
</dbReference>
<keyword evidence="1" id="KW-0547">Nucleotide-binding</keyword>
<feature type="coiled-coil region" evidence="6">
    <location>
        <begin position="1034"/>
        <end position="1061"/>
    </location>
</feature>
<dbReference type="SUPFAM" id="SSF52540">
    <property type="entry name" value="P-loop containing nucleoside triphosphate hydrolases"/>
    <property type="match status" value="1"/>
</dbReference>
<proteinExistence type="predicted"/>
<dbReference type="InterPro" id="IPR029016">
    <property type="entry name" value="GAF-like_dom_sf"/>
</dbReference>
<dbReference type="PROSITE" id="PS00688">
    <property type="entry name" value="SIGMA54_INTERACT_3"/>
    <property type="match status" value="1"/>
</dbReference>
<gene>
    <name evidence="8" type="ORF">E0F88_27280</name>
</gene>
<dbReference type="PANTHER" id="PTHR32071">
    <property type="entry name" value="TRANSCRIPTIONAL REGULATORY PROTEIN"/>
    <property type="match status" value="1"/>
</dbReference>
<dbReference type="Pfam" id="PF01590">
    <property type="entry name" value="GAF"/>
    <property type="match status" value="1"/>
</dbReference>
<dbReference type="InterPro" id="IPR025662">
    <property type="entry name" value="Sigma_54_int_dom_ATP-bd_1"/>
</dbReference>
<evidence type="ECO:0000256" key="6">
    <source>
        <dbReference type="SAM" id="Coils"/>
    </source>
</evidence>
<dbReference type="SMART" id="SM00065">
    <property type="entry name" value="GAF"/>
    <property type="match status" value="4"/>
</dbReference>
<dbReference type="OrthoDB" id="9782110at2"/>
<dbReference type="Proteomes" id="UP000294850">
    <property type="component" value="Unassembled WGS sequence"/>
</dbReference>
<accession>A0A4R5DAX7</accession>
<keyword evidence="4" id="KW-0238">DNA-binding</keyword>
<dbReference type="InterPro" id="IPR027417">
    <property type="entry name" value="P-loop_NTPase"/>
</dbReference>
<dbReference type="InterPro" id="IPR058031">
    <property type="entry name" value="AAA_lid_NorR"/>
</dbReference>
<dbReference type="FunFam" id="3.40.50.300:FF:000006">
    <property type="entry name" value="DNA-binding transcriptional regulator NtrC"/>
    <property type="match status" value="1"/>
</dbReference>
<keyword evidence="3" id="KW-0805">Transcription regulation</keyword>
<keyword evidence="5" id="KW-0804">Transcription</keyword>
<evidence type="ECO:0000256" key="2">
    <source>
        <dbReference type="ARBA" id="ARBA00022840"/>
    </source>
</evidence>
<dbReference type="Gene3D" id="1.10.8.60">
    <property type="match status" value="1"/>
</dbReference>
<dbReference type="InterPro" id="IPR002078">
    <property type="entry name" value="Sigma_54_int"/>
</dbReference>
<dbReference type="Gene3D" id="3.40.50.300">
    <property type="entry name" value="P-loop containing nucleotide triphosphate hydrolases"/>
    <property type="match status" value="1"/>
</dbReference>
<dbReference type="InterPro" id="IPR003018">
    <property type="entry name" value="GAF"/>
</dbReference>
<dbReference type="PANTHER" id="PTHR32071:SF57">
    <property type="entry name" value="C4-DICARBOXYLATE TRANSPORT TRANSCRIPTIONAL REGULATORY PROTEIN DCTD"/>
    <property type="match status" value="1"/>
</dbReference>
<dbReference type="InterPro" id="IPR025944">
    <property type="entry name" value="Sigma_54_int_dom_CS"/>
</dbReference>
<evidence type="ECO:0000256" key="3">
    <source>
        <dbReference type="ARBA" id="ARBA00023015"/>
    </source>
</evidence>
<protein>
    <submittedName>
        <fullName evidence="8">GAF domain-containing protein</fullName>
    </submittedName>
</protein>
<dbReference type="GO" id="GO:0006355">
    <property type="term" value="P:regulation of DNA-templated transcription"/>
    <property type="evidence" value="ECO:0007669"/>
    <property type="project" value="InterPro"/>
</dbReference>
<dbReference type="Gene3D" id="1.10.10.60">
    <property type="entry name" value="Homeodomain-like"/>
    <property type="match status" value="1"/>
</dbReference>
<dbReference type="Pfam" id="PF25601">
    <property type="entry name" value="AAA_lid_14"/>
    <property type="match status" value="1"/>
</dbReference>
<evidence type="ECO:0000313" key="9">
    <source>
        <dbReference type="Proteomes" id="UP000294850"/>
    </source>
</evidence>
<evidence type="ECO:0000313" key="8">
    <source>
        <dbReference type="EMBL" id="TDE10779.1"/>
    </source>
</evidence>
<evidence type="ECO:0000259" key="7">
    <source>
        <dbReference type="PROSITE" id="PS50045"/>
    </source>
</evidence>
<dbReference type="PROSITE" id="PS50045">
    <property type="entry name" value="SIGMA54_INTERACT_4"/>
    <property type="match status" value="1"/>
</dbReference>
<keyword evidence="9" id="KW-1185">Reference proteome</keyword>
<dbReference type="SUPFAM" id="SSF46689">
    <property type="entry name" value="Homeodomain-like"/>
    <property type="match status" value="1"/>
</dbReference>
<organism evidence="8 9">
    <name type="scientific">Dyadobacter psychrotolerans</name>
    <dbReference type="NCBI Taxonomy" id="2541721"/>
    <lineage>
        <taxon>Bacteria</taxon>
        <taxon>Pseudomonadati</taxon>
        <taxon>Bacteroidota</taxon>
        <taxon>Cytophagia</taxon>
        <taxon>Cytophagales</taxon>
        <taxon>Spirosomataceae</taxon>
        <taxon>Dyadobacter</taxon>
    </lineage>
</organism>
<dbReference type="Gene3D" id="3.30.450.40">
    <property type="match status" value="6"/>
</dbReference>
<keyword evidence="6" id="KW-0175">Coiled coil</keyword>
<dbReference type="PROSITE" id="PS00675">
    <property type="entry name" value="SIGMA54_INTERACT_1"/>
    <property type="match status" value="1"/>
</dbReference>
<dbReference type="InterPro" id="IPR009057">
    <property type="entry name" value="Homeodomain-like_sf"/>
</dbReference>
<dbReference type="GO" id="GO:0003677">
    <property type="term" value="F:DNA binding"/>
    <property type="evidence" value="ECO:0007669"/>
    <property type="project" value="UniProtKB-KW"/>
</dbReference>
<dbReference type="GO" id="GO:0005524">
    <property type="term" value="F:ATP binding"/>
    <property type="evidence" value="ECO:0007669"/>
    <property type="project" value="UniProtKB-KW"/>
</dbReference>
<reference evidence="8 9" key="1">
    <citation type="submission" date="2019-03" db="EMBL/GenBank/DDBJ databases">
        <title>Dyadobacter AR-3-6 sp. nov., isolated from arctic soil.</title>
        <authorList>
            <person name="Chaudhary D.K."/>
        </authorList>
    </citation>
    <scope>NUCLEOTIDE SEQUENCE [LARGE SCALE GENOMIC DNA]</scope>
    <source>
        <strain evidence="8 9">AR-3-6</strain>
    </source>
</reference>
<dbReference type="CDD" id="cd00009">
    <property type="entry name" value="AAA"/>
    <property type="match status" value="1"/>
</dbReference>
<keyword evidence="2" id="KW-0067">ATP-binding</keyword>
<evidence type="ECO:0000256" key="1">
    <source>
        <dbReference type="ARBA" id="ARBA00022741"/>
    </source>
</evidence>
<evidence type="ECO:0000256" key="4">
    <source>
        <dbReference type="ARBA" id="ARBA00023125"/>
    </source>
</evidence>
<dbReference type="InterPro" id="IPR003593">
    <property type="entry name" value="AAA+_ATPase"/>
</dbReference>
<dbReference type="InterPro" id="IPR025943">
    <property type="entry name" value="Sigma_54_int_dom_ATP-bd_2"/>
</dbReference>
<dbReference type="EMBL" id="SMFL01000014">
    <property type="protein sequence ID" value="TDE10779.1"/>
    <property type="molecule type" value="Genomic_DNA"/>
</dbReference>